<name>A0A811SIQ5_9POAL</name>
<comment type="caution">
    <text evidence="2">The sequence shown here is derived from an EMBL/GenBank/DDBJ whole genome shotgun (WGS) entry which is preliminary data.</text>
</comment>
<dbReference type="EMBL" id="CAJGYO010000019">
    <property type="protein sequence ID" value="CAD6340429.1"/>
    <property type="molecule type" value="Genomic_DNA"/>
</dbReference>
<evidence type="ECO:0000256" key="1">
    <source>
        <dbReference type="SAM" id="SignalP"/>
    </source>
</evidence>
<gene>
    <name evidence="2" type="ORF">NCGR_LOCUS64527</name>
</gene>
<keyword evidence="1" id="KW-0732">Signal</keyword>
<organism evidence="2 3">
    <name type="scientific">Miscanthus lutarioriparius</name>
    <dbReference type="NCBI Taxonomy" id="422564"/>
    <lineage>
        <taxon>Eukaryota</taxon>
        <taxon>Viridiplantae</taxon>
        <taxon>Streptophyta</taxon>
        <taxon>Embryophyta</taxon>
        <taxon>Tracheophyta</taxon>
        <taxon>Spermatophyta</taxon>
        <taxon>Magnoliopsida</taxon>
        <taxon>Liliopsida</taxon>
        <taxon>Poales</taxon>
        <taxon>Poaceae</taxon>
        <taxon>PACMAD clade</taxon>
        <taxon>Panicoideae</taxon>
        <taxon>Andropogonodae</taxon>
        <taxon>Andropogoneae</taxon>
        <taxon>Saccharinae</taxon>
        <taxon>Miscanthus</taxon>
    </lineage>
</organism>
<accession>A0A811SIQ5</accession>
<dbReference type="Proteomes" id="UP000604825">
    <property type="component" value="Unassembled WGS sequence"/>
</dbReference>
<dbReference type="AlphaFoldDB" id="A0A811SIQ5"/>
<feature type="chain" id="PRO_5032793882" evidence="1">
    <location>
        <begin position="26"/>
        <end position="84"/>
    </location>
</feature>
<keyword evidence="3" id="KW-1185">Reference proteome</keyword>
<reference evidence="2" key="1">
    <citation type="submission" date="2020-10" db="EMBL/GenBank/DDBJ databases">
        <authorList>
            <person name="Han B."/>
            <person name="Lu T."/>
            <person name="Zhao Q."/>
            <person name="Huang X."/>
            <person name="Zhao Y."/>
        </authorList>
    </citation>
    <scope>NUCLEOTIDE SEQUENCE</scope>
</reference>
<sequence length="84" mass="9032">MRRANMVVLLAVGFLMIILASDAVAANKNCTSKKIPARGKACDPKTCQEDAKKDFDNDGFRCPHAACTVQGRCVAGSCQRIVCK</sequence>
<evidence type="ECO:0000313" key="2">
    <source>
        <dbReference type="EMBL" id="CAD6340429.1"/>
    </source>
</evidence>
<protein>
    <submittedName>
        <fullName evidence="2">Uncharacterized protein</fullName>
    </submittedName>
</protein>
<feature type="signal peptide" evidence="1">
    <location>
        <begin position="1"/>
        <end position="25"/>
    </location>
</feature>
<proteinExistence type="predicted"/>
<evidence type="ECO:0000313" key="3">
    <source>
        <dbReference type="Proteomes" id="UP000604825"/>
    </source>
</evidence>